<protein>
    <submittedName>
        <fullName evidence="2">Uncharacterized protein</fullName>
    </submittedName>
</protein>
<dbReference type="Proteomes" id="UP001144256">
    <property type="component" value="Unassembled WGS sequence"/>
</dbReference>
<reference evidence="2" key="1">
    <citation type="submission" date="2022-06" db="EMBL/GenBank/DDBJ databases">
        <title>Vallitalea longa sp. nov., an anaerobic bacterium isolated from marine sediment.</title>
        <authorList>
            <person name="Hirano S."/>
            <person name="Terahara T."/>
            <person name="Mori K."/>
            <person name="Hamada M."/>
            <person name="Matsumoto R."/>
            <person name="Kobayashi T."/>
        </authorList>
    </citation>
    <scope>NUCLEOTIDE SEQUENCE</scope>
    <source>
        <strain evidence="2">SH18-1</strain>
    </source>
</reference>
<keyword evidence="3" id="KW-1185">Reference proteome</keyword>
<evidence type="ECO:0000313" key="3">
    <source>
        <dbReference type="Proteomes" id="UP001144256"/>
    </source>
</evidence>
<dbReference type="PROSITE" id="PS51257">
    <property type="entry name" value="PROKAR_LIPOPROTEIN"/>
    <property type="match status" value="1"/>
</dbReference>
<sequence>MKKLIALLLIVTMSIGMTACSGGKANQKTDAGVGNKEASKENDKLELAESLDLNIALGNNQRTITYQQAVPLTMPDGSIITQGDLKPVWKYIQEQIGVDLKDVAVQDQKAVEMIEVSAATGFTDATVYGGDNIAEQFMSYGAQGYFVNLKERLNDMPNFSKYLEENPNVAKAITAYDGGIYHVPYTAEIGSYARIFAGRETWVIELLDRKESLIDESHTLDVHYKGYWDRNETNVIDLQNEACNNDKLTRDVALNTLSDYISNTYPDLEKPSDLYLGKTAEYDIDELVALLRVIELSPNTLSKISTGEVVEDAQISPIFFRKTKYREDLLRFANYFDGQRVFGSDSYKARFYLDENGEFNFSYAEDEFLKIVDYLKDMYSEGLIYSEFADLSMKDEIRKPMYSKDDEEGHKQFGFMTNDWIQSTTASNDDIVGMLPPITKIGSNEEFVHYVENTRAIKLGGWAISTASDEKQINAALKLFDYMFTEEGHIVQNYGIPDVLAEGETFVAPNGTEYPKFNDWLINTSNDMKNGDVSGFLRDYMGSLIPIGYQKEIGFELQLTNEKGWDAWDLYESAGVLSTSYDSEDPLFKLVPPVYSLTEQDTAKLGTLSIGDIQTEQIFMYITNGDNAVESVKELKQLYIDGGVEEYIKVYQGAYDRSNK</sequence>
<keyword evidence="1" id="KW-0732">Signal</keyword>
<dbReference type="EMBL" id="BRLB01000004">
    <property type="protein sequence ID" value="GKX29416.1"/>
    <property type="molecule type" value="Genomic_DNA"/>
</dbReference>
<dbReference type="AlphaFoldDB" id="A0A9W6DDV2"/>
<evidence type="ECO:0000313" key="2">
    <source>
        <dbReference type="EMBL" id="GKX29416.1"/>
    </source>
</evidence>
<proteinExistence type="predicted"/>
<dbReference type="Gene3D" id="3.40.190.10">
    <property type="entry name" value="Periplasmic binding protein-like II"/>
    <property type="match status" value="3"/>
</dbReference>
<organism evidence="2 3">
    <name type="scientific">Vallitalea longa</name>
    <dbReference type="NCBI Taxonomy" id="2936439"/>
    <lineage>
        <taxon>Bacteria</taxon>
        <taxon>Bacillati</taxon>
        <taxon>Bacillota</taxon>
        <taxon>Clostridia</taxon>
        <taxon>Lachnospirales</taxon>
        <taxon>Vallitaleaceae</taxon>
        <taxon>Vallitalea</taxon>
    </lineage>
</organism>
<gene>
    <name evidence="2" type="ORF">SH1V18_18960</name>
</gene>
<feature type="signal peptide" evidence="1">
    <location>
        <begin position="1"/>
        <end position="19"/>
    </location>
</feature>
<dbReference type="SUPFAM" id="SSF53850">
    <property type="entry name" value="Periplasmic binding protein-like II"/>
    <property type="match status" value="2"/>
</dbReference>
<evidence type="ECO:0000256" key="1">
    <source>
        <dbReference type="SAM" id="SignalP"/>
    </source>
</evidence>
<name>A0A9W6DDV2_9FIRM</name>
<dbReference type="RefSeq" id="WP_281814895.1">
    <property type="nucleotide sequence ID" value="NZ_BRLB01000004.1"/>
</dbReference>
<comment type="caution">
    <text evidence="2">The sequence shown here is derived from an EMBL/GenBank/DDBJ whole genome shotgun (WGS) entry which is preliminary data.</text>
</comment>
<accession>A0A9W6DDV2</accession>
<feature type="chain" id="PRO_5040734305" evidence="1">
    <location>
        <begin position="20"/>
        <end position="660"/>
    </location>
</feature>